<feature type="compositionally biased region" description="Polar residues" evidence="1">
    <location>
        <begin position="38"/>
        <end position="54"/>
    </location>
</feature>
<feature type="compositionally biased region" description="Pro residues" evidence="1">
    <location>
        <begin position="151"/>
        <end position="164"/>
    </location>
</feature>
<dbReference type="OMA" id="NLMACHF"/>
<name>A0A1Y1IIZ2_KLENI</name>
<feature type="transmembrane region" description="Helical" evidence="2">
    <location>
        <begin position="339"/>
        <end position="360"/>
    </location>
</feature>
<keyword evidence="2" id="KW-0472">Membrane</keyword>
<evidence type="ECO:0000256" key="2">
    <source>
        <dbReference type="SAM" id="Phobius"/>
    </source>
</evidence>
<evidence type="ECO:0008006" key="5">
    <source>
        <dbReference type="Google" id="ProtNLM"/>
    </source>
</evidence>
<protein>
    <recommendedName>
        <fullName evidence="5">Outer envelope protein 61</fullName>
    </recommendedName>
</protein>
<feature type="compositionally biased region" description="Acidic residues" evidence="1">
    <location>
        <begin position="129"/>
        <end position="138"/>
    </location>
</feature>
<dbReference type="STRING" id="105231.A0A1Y1IIZ2"/>
<dbReference type="AlphaFoldDB" id="A0A1Y1IIZ2"/>
<dbReference type="Proteomes" id="UP000054558">
    <property type="component" value="Unassembled WGS sequence"/>
</dbReference>
<evidence type="ECO:0000313" key="4">
    <source>
        <dbReference type="Proteomes" id="UP000054558"/>
    </source>
</evidence>
<evidence type="ECO:0000256" key="1">
    <source>
        <dbReference type="SAM" id="MobiDB-lite"/>
    </source>
</evidence>
<feature type="region of interest" description="Disordered" evidence="1">
    <location>
        <begin position="30"/>
        <end position="164"/>
    </location>
</feature>
<gene>
    <name evidence="3" type="ORF">KFL_006900110</name>
</gene>
<keyword evidence="4" id="KW-1185">Reference proteome</keyword>
<accession>A0A1Y1IIZ2</accession>
<keyword evidence="2" id="KW-1133">Transmembrane helix</keyword>
<dbReference type="OrthoDB" id="1702364at2759"/>
<proteinExistence type="predicted"/>
<reference evidence="3 4" key="1">
    <citation type="journal article" date="2014" name="Nat. Commun.">
        <title>Klebsormidium flaccidum genome reveals primary factors for plant terrestrial adaptation.</title>
        <authorList>
            <person name="Hori K."/>
            <person name="Maruyama F."/>
            <person name="Fujisawa T."/>
            <person name="Togashi T."/>
            <person name="Yamamoto N."/>
            <person name="Seo M."/>
            <person name="Sato S."/>
            <person name="Yamada T."/>
            <person name="Mori H."/>
            <person name="Tajima N."/>
            <person name="Moriyama T."/>
            <person name="Ikeuchi M."/>
            <person name="Watanabe M."/>
            <person name="Wada H."/>
            <person name="Kobayashi K."/>
            <person name="Saito M."/>
            <person name="Masuda T."/>
            <person name="Sasaki-Sekimoto Y."/>
            <person name="Mashiguchi K."/>
            <person name="Awai K."/>
            <person name="Shimojima M."/>
            <person name="Masuda S."/>
            <person name="Iwai M."/>
            <person name="Nobusawa T."/>
            <person name="Narise T."/>
            <person name="Kondo S."/>
            <person name="Saito H."/>
            <person name="Sato R."/>
            <person name="Murakawa M."/>
            <person name="Ihara Y."/>
            <person name="Oshima-Yamada Y."/>
            <person name="Ohtaka K."/>
            <person name="Satoh M."/>
            <person name="Sonobe K."/>
            <person name="Ishii M."/>
            <person name="Ohtani R."/>
            <person name="Kanamori-Sato M."/>
            <person name="Honoki R."/>
            <person name="Miyazaki D."/>
            <person name="Mochizuki H."/>
            <person name="Umetsu J."/>
            <person name="Higashi K."/>
            <person name="Shibata D."/>
            <person name="Kamiya Y."/>
            <person name="Sato N."/>
            <person name="Nakamura Y."/>
            <person name="Tabata S."/>
            <person name="Ida S."/>
            <person name="Kurokawa K."/>
            <person name="Ohta H."/>
        </authorList>
    </citation>
    <scope>NUCLEOTIDE SEQUENCE [LARGE SCALE GENOMIC DNA]</scope>
    <source>
        <strain evidence="3 4">NIES-2285</strain>
    </source>
</reference>
<evidence type="ECO:0000313" key="3">
    <source>
        <dbReference type="EMBL" id="GAQ90835.1"/>
    </source>
</evidence>
<dbReference type="PANTHER" id="PTHR48313">
    <property type="entry name" value="TPR_REGION DOMAIN-CONTAINING PROTEIN"/>
    <property type="match status" value="1"/>
</dbReference>
<organism evidence="3 4">
    <name type="scientific">Klebsormidium nitens</name>
    <name type="common">Green alga</name>
    <name type="synonym">Ulothrix nitens</name>
    <dbReference type="NCBI Taxonomy" id="105231"/>
    <lineage>
        <taxon>Eukaryota</taxon>
        <taxon>Viridiplantae</taxon>
        <taxon>Streptophyta</taxon>
        <taxon>Klebsormidiophyceae</taxon>
        <taxon>Klebsormidiales</taxon>
        <taxon>Klebsormidiaceae</taxon>
        <taxon>Klebsormidium</taxon>
    </lineage>
</organism>
<feature type="compositionally biased region" description="Basic and acidic residues" evidence="1">
    <location>
        <begin position="101"/>
        <end position="113"/>
    </location>
</feature>
<dbReference type="PANTHER" id="PTHR48313:SF1">
    <property type="entry name" value="OUTER ENVELOPE PROTEIN 61"/>
    <property type="match status" value="1"/>
</dbReference>
<keyword evidence="2" id="KW-0812">Transmembrane</keyword>
<dbReference type="EMBL" id="DF237639">
    <property type="protein sequence ID" value="GAQ90835.1"/>
    <property type="molecule type" value="Genomic_DNA"/>
</dbReference>
<feature type="compositionally biased region" description="Low complexity" evidence="1">
    <location>
        <begin position="66"/>
        <end position="100"/>
    </location>
</feature>
<sequence>MMKQMDPETLKNMHKMMADMSPEVIASMTPGITPEMARQTQEQLKSLSPENFQRQAELASHMQGFAGPASQANPSPSAASAATRSKPAADAASGSGAKAADPAKKVIRIDHQRKPGTSKPNGKAKVEDGAVESDDEVEEIRTAGATRAEPPAAPPPSFQRPPMTPEMLASVQEKFKDPAAMKAVGDMMSSMSPETMAAMSASMGMSITPEMAKMAMESMKNMKPEDMQRMTEAAGASGCASTSGSPFAGMDPSSMGDMKEKLKDPQMMKMAAEMMKNLSPEMLQSMGAQAGLKMTPEQAEKAAEAMKGLSEKDIQTMMVWADRMQRVGTTARAARDWLLARPLIILAIVVLFVAVLLRWLGYM</sequence>